<dbReference type="PANTHER" id="PTHR33459">
    <property type="entry name" value="DD-GDCA PROTEIN"/>
    <property type="match status" value="1"/>
</dbReference>
<name>D3AWG2_HETP5</name>
<dbReference type="EMBL" id="ADBJ01000002">
    <property type="protein sequence ID" value="EFA86635.1"/>
    <property type="molecule type" value="Genomic_DNA"/>
</dbReference>
<feature type="domain" description="DUF7107" evidence="2">
    <location>
        <begin position="131"/>
        <end position="179"/>
    </location>
</feature>
<evidence type="ECO:0000313" key="3">
    <source>
        <dbReference type="EMBL" id="EFA86635.1"/>
    </source>
</evidence>
<reference evidence="3 4" key="1">
    <citation type="journal article" date="2011" name="Genome Res.">
        <title>Phylogeny-wide analysis of social amoeba genomes highlights ancient origins for complex intercellular communication.</title>
        <authorList>
            <person name="Heidel A.J."/>
            <person name="Lawal H.M."/>
            <person name="Felder M."/>
            <person name="Schilde C."/>
            <person name="Helps N.R."/>
            <person name="Tunggal B."/>
            <person name="Rivero F."/>
            <person name="John U."/>
            <person name="Schleicher M."/>
            <person name="Eichinger L."/>
            <person name="Platzer M."/>
            <person name="Noegel A.A."/>
            <person name="Schaap P."/>
            <person name="Gloeckner G."/>
        </authorList>
    </citation>
    <scope>NUCLEOTIDE SEQUENCE [LARGE SCALE GENOMIC DNA]</scope>
    <source>
        <strain evidence="4">ATCC 26659 / Pp 5 / PN500</strain>
    </source>
</reference>
<proteinExistence type="predicted"/>
<dbReference type="AlphaFoldDB" id="D3AWG2"/>
<organism evidence="3 4">
    <name type="scientific">Heterostelium pallidum (strain ATCC 26659 / Pp 5 / PN500)</name>
    <name type="common">Cellular slime mold</name>
    <name type="synonym">Polysphondylium pallidum</name>
    <dbReference type="NCBI Taxonomy" id="670386"/>
    <lineage>
        <taxon>Eukaryota</taxon>
        <taxon>Amoebozoa</taxon>
        <taxon>Evosea</taxon>
        <taxon>Eumycetozoa</taxon>
        <taxon>Dictyostelia</taxon>
        <taxon>Acytosteliales</taxon>
        <taxon>Acytosteliaceae</taxon>
        <taxon>Heterostelium</taxon>
    </lineage>
</organism>
<dbReference type="InParanoid" id="D3AWG2"/>
<dbReference type="GeneID" id="31355970"/>
<dbReference type="PANTHER" id="PTHR33459:SF7">
    <property type="entry name" value="DD-GDCA PROTEIN"/>
    <property type="match status" value="1"/>
</dbReference>
<keyword evidence="1" id="KW-0732">Signal</keyword>
<protein>
    <recommendedName>
        <fullName evidence="2">DUF7107 domain-containing protein</fullName>
    </recommendedName>
</protein>
<gene>
    <name evidence="3" type="ORF">PPL_00436</name>
</gene>
<evidence type="ECO:0000259" key="2">
    <source>
        <dbReference type="Pfam" id="PF23416"/>
    </source>
</evidence>
<dbReference type="RefSeq" id="XP_020438740.1">
    <property type="nucleotide sequence ID" value="XM_020571466.1"/>
</dbReference>
<keyword evidence="4" id="KW-1185">Reference proteome</keyword>
<feature type="signal peptide" evidence="1">
    <location>
        <begin position="1"/>
        <end position="22"/>
    </location>
</feature>
<feature type="domain" description="DUF7107" evidence="2">
    <location>
        <begin position="317"/>
        <end position="363"/>
    </location>
</feature>
<feature type="chain" id="PRO_5003041988" description="DUF7107 domain-containing protein" evidence="1">
    <location>
        <begin position="23"/>
        <end position="513"/>
    </location>
</feature>
<evidence type="ECO:0000256" key="1">
    <source>
        <dbReference type="SAM" id="SignalP"/>
    </source>
</evidence>
<dbReference type="InterPro" id="IPR052326">
    <property type="entry name" value="Diff-Dev_Assoc_Protein"/>
</dbReference>
<dbReference type="OMA" id="HECARCA"/>
<dbReference type="InterPro" id="IPR055531">
    <property type="entry name" value="DUF7107"/>
</dbReference>
<comment type="caution">
    <text evidence="3">The sequence shown here is derived from an EMBL/GenBank/DDBJ whole genome shotgun (WGS) entry which is preliminary data.</text>
</comment>
<evidence type="ECO:0000313" key="4">
    <source>
        <dbReference type="Proteomes" id="UP000001396"/>
    </source>
</evidence>
<dbReference type="STRING" id="670386.D3AWG2"/>
<sequence>MYRNYLLVLVLLVLCIITKNGGVVFAGVDDQCMTCRSNGQTCDRFPDRSICQDGSDCRQSNGTFTCKKIPTLGESCVDTQYCYGGYYCSKGICIKAYYLGFNETCVNDLDCATGLKCLNTTNRCTNEIYPSCSADTMCKPDEVCVDDKCVVALADGGSCQVQSDCDVSQKLICSNGICIGSDDVEKQVCSMEPTESKYECPSYSLLLLCTLSISMGAGICLRCLNVGDVCNPDASVCPVGSKCIKSGSNSSKCLQIPAPGADCSVLQVCADGYSCSANTSTCIATNYLGYGEKCSNDYECTSGLQCQGTCINEDYPKCDDRGDCKPGQVCSQGTCTKVFADGDPCKADSECKMSRSCLLGVCTLPLTVKEGGDCFNSLSCDLSSNLLCLQGTCTADEVDIKCSMDPKNYDTFCPDLSTCMCSGASSNTTGKCRASTNMSPDDFTPYFDCLEKTKCPFVSNILKTSCLYECQSLSPLNPTEKYNNLCNISTGNSLKRISILSILTLLISCYFIL</sequence>
<dbReference type="Proteomes" id="UP000001396">
    <property type="component" value="Unassembled WGS sequence"/>
</dbReference>
<accession>D3AWG2</accession>
<dbReference type="Pfam" id="PF23416">
    <property type="entry name" value="DUF7107"/>
    <property type="match status" value="2"/>
</dbReference>